<dbReference type="Pfam" id="PF13377">
    <property type="entry name" value="Peripla_BP_3"/>
    <property type="match status" value="1"/>
</dbReference>
<dbReference type="GO" id="GO:0003700">
    <property type="term" value="F:DNA-binding transcription factor activity"/>
    <property type="evidence" value="ECO:0007669"/>
    <property type="project" value="TreeGrafter"/>
</dbReference>
<sequence>MAVQLAQIATEAGVSIPTVSKVLNSRPDVSRATRDRVAAVLERHGYEIRMRPRMATGFLDMRVVNLDQAWSEAVVRGAAEAAKAHGKDLVLAVEPDPEDCDEWVMHALERGSDGLLSVVAVPSPEARVQLAEAGIPLVVVDPLHRMPEGTFSIAATNFQGAFDAAQHLIELGHRRIATITGPLDQDNGIARLAGFQAALQQAGVPVDDGLIIRTQYGIDQGYDATRILLTRDSRPTAIFAASDDSALGAIRALREADLRIPDDMSVIGFDDLPHSSWIDPPLTTIRQPLAQMGSAAVDVIVRVRAGRHPHPAARTELSTTLVVRSSTAPLRG</sequence>
<dbReference type="Gene3D" id="3.40.50.2300">
    <property type="match status" value="2"/>
</dbReference>
<dbReference type="SUPFAM" id="SSF53822">
    <property type="entry name" value="Periplasmic binding protein-like I"/>
    <property type="match status" value="1"/>
</dbReference>
<dbReference type="AlphaFoldDB" id="A0A0M2HCQ3"/>
<gene>
    <name evidence="6" type="primary">ccpA_3</name>
    <name evidence="6" type="ORF">RS82_02584</name>
</gene>
<keyword evidence="7" id="KW-1185">Reference proteome</keyword>
<protein>
    <submittedName>
        <fullName evidence="6">Catabolite control protein A</fullName>
    </submittedName>
</protein>
<organism evidence="6 7">
    <name type="scientific">Microbacterium trichothecenolyticum</name>
    <name type="common">Aureobacterium trichothecenolyticum</name>
    <dbReference type="NCBI Taxonomy" id="69370"/>
    <lineage>
        <taxon>Bacteria</taxon>
        <taxon>Bacillati</taxon>
        <taxon>Actinomycetota</taxon>
        <taxon>Actinomycetes</taxon>
        <taxon>Micrococcales</taxon>
        <taxon>Microbacteriaceae</taxon>
        <taxon>Microbacterium</taxon>
    </lineage>
</organism>
<keyword evidence="2" id="KW-0805">Transcription regulation</keyword>
<dbReference type="Proteomes" id="UP000034098">
    <property type="component" value="Unassembled WGS sequence"/>
</dbReference>
<evidence type="ECO:0000256" key="2">
    <source>
        <dbReference type="ARBA" id="ARBA00023015"/>
    </source>
</evidence>
<evidence type="ECO:0000256" key="4">
    <source>
        <dbReference type="ARBA" id="ARBA00023163"/>
    </source>
</evidence>
<dbReference type="InterPro" id="IPR010982">
    <property type="entry name" value="Lambda_DNA-bd_dom_sf"/>
</dbReference>
<proteinExistence type="predicted"/>
<evidence type="ECO:0000259" key="5">
    <source>
        <dbReference type="PROSITE" id="PS50932"/>
    </source>
</evidence>
<reference evidence="6 7" key="1">
    <citation type="submission" date="2015-02" db="EMBL/GenBank/DDBJ databases">
        <title>Draft genome sequences of ten Microbacterium spp. with emphasis on heavy metal contaminated environments.</title>
        <authorList>
            <person name="Corretto E."/>
        </authorList>
    </citation>
    <scope>NUCLEOTIDE SEQUENCE [LARGE SCALE GENOMIC DNA]</scope>
    <source>
        <strain evidence="6 7">DSM 8608</strain>
    </source>
</reference>
<dbReference type="SUPFAM" id="SSF47413">
    <property type="entry name" value="lambda repressor-like DNA-binding domains"/>
    <property type="match status" value="1"/>
</dbReference>
<dbReference type="PATRIC" id="fig|69370.6.peg.2628"/>
<keyword evidence="1" id="KW-0678">Repressor</keyword>
<name>A0A0M2HCQ3_MICTR</name>
<dbReference type="InterPro" id="IPR046335">
    <property type="entry name" value="LacI/GalR-like_sensor"/>
</dbReference>
<dbReference type="InterPro" id="IPR028082">
    <property type="entry name" value="Peripla_BP_I"/>
</dbReference>
<dbReference type="RefSeq" id="WP_045299977.1">
    <property type="nucleotide sequence ID" value="NZ_JYJA01000036.1"/>
</dbReference>
<dbReference type="InterPro" id="IPR000843">
    <property type="entry name" value="HTH_LacI"/>
</dbReference>
<dbReference type="PROSITE" id="PS50932">
    <property type="entry name" value="HTH_LACI_2"/>
    <property type="match status" value="1"/>
</dbReference>
<dbReference type="PANTHER" id="PTHR30146:SF148">
    <property type="entry name" value="HTH-TYPE TRANSCRIPTIONAL REPRESSOR PURR-RELATED"/>
    <property type="match status" value="1"/>
</dbReference>
<keyword evidence="3" id="KW-0238">DNA-binding</keyword>
<accession>A0A0M2HCQ3</accession>
<dbReference type="GO" id="GO:0000976">
    <property type="term" value="F:transcription cis-regulatory region binding"/>
    <property type="evidence" value="ECO:0007669"/>
    <property type="project" value="TreeGrafter"/>
</dbReference>
<comment type="caution">
    <text evidence="6">The sequence shown here is derived from an EMBL/GenBank/DDBJ whole genome shotgun (WGS) entry which is preliminary data.</text>
</comment>
<keyword evidence="4" id="KW-0804">Transcription</keyword>
<evidence type="ECO:0000256" key="1">
    <source>
        <dbReference type="ARBA" id="ARBA00022491"/>
    </source>
</evidence>
<dbReference type="Pfam" id="PF00356">
    <property type="entry name" value="LacI"/>
    <property type="match status" value="1"/>
</dbReference>
<dbReference type="SMART" id="SM00354">
    <property type="entry name" value="HTH_LACI"/>
    <property type="match status" value="1"/>
</dbReference>
<feature type="domain" description="HTH lacI-type" evidence="5">
    <location>
        <begin position="3"/>
        <end position="57"/>
    </location>
</feature>
<dbReference type="Gene3D" id="1.10.260.40">
    <property type="entry name" value="lambda repressor-like DNA-binding domains"/>
    <property type="match status" value="1"/>
</dbReference>
<dbReference type="EMBL" id="JYJA01000036">
    <property type="protein sequence ID" value="KJL41967.1"/>
    <property type="molecule type" value="Genomic_DNA"/>
</dbReference>
<dbReference type="CDD" id="cd01392">
    <property type="entry name" value="HTH_LacI"/>
    <property type="match status" value="1"/>
</dbReference>
<evidence type="ECO:0000256" key="3">
    <source>
        <dbReference type="ARBA" id="ARBA00023125"/>
    </source>
</evidence>
<dbReference type="OrthoDB" id="3227375at2"/>
<evidence type="ECO:0000313" key="7">
    <source>
        <dbReference type="Proteomes" id="UP000034098"/>
    </source>
</evidence>
<evidence type="ECO:0000313" key="6">
    <source>
        <dbReference type="EMBL" id="KJL41967.1"/>
    </source>
</evidence>
<dbReference type="PANTHER" id="PTHR30146">
    <property type="entry name" value="LACI-RELATED TRANSCRIPTIONAL REPRESSOR"/>
    <property type="match status" value="1"/>
</dbReference>